<evidence type="ECO:0000256" key="7">
    <source>
        <dbReference type="ARBA" id="ARBA00022737"/>
    </source>
</evidence>
<comment type="subcellular location">
    <subcellularLocation>
        <location evidence="1">Cell membrane</location>
    </subcellularLocation>
    <subcellularLocation>
        <location evidence="2">Cytoplasm</location>
        <location evidence="2">Cytoskeleton</location>
        <location evidence="2">Cilium axoneme</location>
    </subcellularLocation>
</comment>
<dbReference type="Pfam" id="PF11768">
    <property type="entry name" value="Frtz"/>
    <property type="match status" value="1"/>
</dbReference>
<keyword evidence="11" id="KW-0206">Cytoskeleton</keyword>
<evidence type="ECO:0000256" key="4">
    <source>
        <dbReference type="ARBA" id="ARBA00022475"/>
    </source>
</evidence>
<organism evidence="14 15">
    <name type="scientific">Mytilus coruscus</name>
    <name type="common">Sea mussel</name>
    <dbReference type="NCBI Taxonomy" id="42192"/>
    <lineage>
        <taxon>Eukaryota</taxon>
        <taxon>Metazoa</taxon>
        <taxon>Spiralia</taxon>
        <taxon>Lophotrochozoa</taxon>
        <taxon>Mollusca</taxon>
        <taxon>Bivalvia</taxon>
        <taxon>Autobranchia</taxon>
        <taxon>Pteriomorphia</taxon>
        <taxon>Mytilida</taxon>
        <taxon>Mytiloidea</taxon>
        <taxon>Mytilidae</taxon>
        <taxon>Mytilinae</taxon>
        <taxon>Mytilus</taxon>
    </lineage>
</organism>
<reference evidence="14 15" key="1">
    <citation type="submission" date="2020-06" db="EMBL/GenBank/DDBJ databases">
        <authorList>
            <person name="Li R."/>
            <person name="Bekaert M."/>
        </authorList>
    </citation>
    <scope>NUCLEOTIDE SEQUENCE [LARGE SCALE GENOMIC DNA]</scope>
    <source>
        <strain evidence="15">wild</strain>
    </source>
</reference>
<dbReference type="GO" id="GO:0045184">
    <property type="term" value="P:establishment of protein localization"/>
    <property type="evidence" value="ECO:0007669"/>
    <property type="project" value="TreeGrafter"/>
</dbReference>
<dbReference type="GO" id="GO:0097541">
    <property type="term" value="C:axonemal basal plate"/>
    <property type="evidence" value="ECO:0007669"/>
    <property type="project" value="TreeGrafter"/>
</dbReference>
<keyword evidence="10" id="KW-0472">Membrane</keyword>
<dbReference type="PANTHER" id="PTHR13667">
    <property type="entry name" value="HOMOLOC-13"/>
    <property type="match status" value="1"/>
</dbReference>
<dbReference type="InterPro" id="IPR024511">
    <property type="entry name" value="Frtz"/>
</dbReference>
<evidence type="ECO:0000256" key="2">
    <source>
        <dbReference type="ARBA" id="ARBA00004430"/>
    </source>
</evidence>
<feature type="region of interest" description="Disordered" evidence="13">
    <location>
        <begin position="461"/>
        <end position="487"/>
    </location>
</feature>
<dbReference type="Proteomes" id="UP000507470">
    <property type="component" value="Unassembled WGS sequence"/>
</dbReference>
<evidence type="ECO:0000256" key="1">
    <source>
        <dbReference type="ARBA" id="ARBA00004236"/>
    </source>
</evidence>
<feature type="region of interest" description="Disordered" evidence="13">
    <location>
        <begin position="398"/>
        <end position="433"/>
    </location>
</feature>
<proteinExistence type="inferred from homology"/>
<dbReference type="AlphaFoldDB" id="A0A6J8BFZ3"/>
<keyword evidence="7" id="KW-0677">Repeat</keyword>
<sequence>MSTDRDRANLIVLSIHGPNIDLLAYNRTECDPFHASFSCLQPHRFFTLEQSQSGGGETTAHTSTYEIIQGKIQRISNIAIPLKSHVTCLGRNHLEDKLVLGCADGSIVLYDEGRKSTFFVRAALIPASISWHPTGTVFFVVGARGDIQVFDMALSPLKVQLVSEDPCTHRILPIGKFFKVPYTLKEIKWCLYDPKSVEWNGDYTDAIYMHFDRGPPVVFILHLGVISRERLSGLELIKEYLKHRQEEEAVQLLKSMNWDMEGPVCYSSLSAIVNHLLRQPLNAEREAQLESTLGTFYAPKRPLSEVTIMDYRDPISRLALRYSRFDKAFLLAVDIGSRDLFMDIHYMALDKGETALAEVAKRKAEQIESESLDSFDDYDDDFVDNGFHQLNQQHLSQNEGHLSNGDLRNGGVHNGFHSHHSYGNRGGNIANGENRSSHVNSVLSDIEADLISDYTTALQLEPQWTNHDRSTPDRNNSSEEEDKPKSVKVIHFGIV</sequence>
<keyword evidence="9" id="KW-0969">Cilium</keyword>
<protein>
    <submittedName>
        <fullName evidence="14">WDPCP</fullName>
    </submittedName>
</protein>
<evidence type="ECO:0000313" key="15">
    <source>
        <dbReference type="Proteomes" id="UP000507470"/>
    </source>
</evidence>
<dbReference type="GO" id="GO:0007399">
    <property type="term" value="P:nervous system development"/>
    <property type="evidence" value="ECO:0007669"/>
    <property type="project" value="TreeGrafter"/>
</dbReference>
<keyword evidence="4" id="KW-1003">Cell membrane</keyword>
<keyword evidence="15" id="KW-1185">Reference proteome</keyword>
<evidence type="ECO:0000256" key="6">
    <source>
        <dbReference type="ARBA" id="ARBA00022574"/>
    </source>
</evidence>
<evidence type="ECO:0000256" key="11">
    <source>
        <dbReference type="ARBA" id="ARBA00023212"/>
    </source>
</evidence>
<evidence type="ECO:0000256" key="5">
    <source>
        <dbReference type="ARBA" id="ARBA00022490"/>
    </source>
</evidence>
<evidence type="ECO:0000256" key="9">
    <source>
        <dbReference type="ARBA" id="ARBA00023069"/>
    </source>
</evidence>
<dbReference type="OrthoDB" id="10013020at2759"/>
<keyword evidence="8" id="KW-0970">Cilium biogenesis/degradation</keyword>
<evidence type="ECO:0000256" key="8">
    <source>
        <dbReference type="ARBA" id="ARBA00022794"/>
    </source>
</evidence>
<dbReference type="SUPFAM" id="SSF50978">
    <property type="entry name" value="WD40 repeat-like"/>
    <property type="match status" value="1"/>
</dbReference>
<comment type="similarity">
    <text evidence="3">Belongs to the WD repeat fritz family.</text>
</comment>
<evidence type="ECO:0000256" key="10">
    <source>
        <dbReference type="ARBA" id="ARBA00023136"/>
    </source>
</evidence>
<gene>
    <name evidence="14" type="ORF">MCOR_18666</name>
</gene>
<evidence type="ECO:0000313" key="14">
    <source>
        <dbReference type="EMBL" id="CAC5382875.1"/>
    </source>
</evidence>
<dbReference type="InterPro" id="IPR036322">
    <property type="entry name" value="WD40_repeat_dom_sf"/>
</dbReference>
<evidence type="ECO:0000256" key="13">
    <source>
        <dbReference type="SAM" id="MobiDB-lite"/>
    </source>
</evidence>
<evidence type="ECO:0000256" key="12">
    <source>
        <dbReference type="ARBA" id="ARBA00023273"/>
    </source>
</evidence>
<evidence type="ECO:0000256" key="3">
    <source>
        <dbReference type="ARBA" id="ARBA00006059"/>
    </source>
</evidence>
<accession>A0A6J8BFZ3</accession>
<name>A0A6J8BFZ3_MYTCO</name>
<dbReference type="GO" id="GO:0005886">
    <property type="term" value="C:plasma membrane"/>
    <property type="evidence" value="ECO:0007669"/>
    <property type="project" value="UniProtKB-SubCell"/>
</dbReference>
<dbReference type="GO" id="GO:0044782">
    <property type="term" value="P:cilium organization"/>
    <property type="evidence" value="ECO:0007669"/>
    <property type="project" value="TreeGrafter"/>
</dbReference>
<dbReference type="EMBL" id="CACVKT020003265">
    <property type="protein sequence ID" value="CAC5382875.1"/>
    <property type="molecule type" value="Genomic_DNA"/>
</dbReference>
<dbReference type="PANTHER" id="PTHR13667:SF5">
    <property type="entry name" value="WD REPEAT-CONTAINING AND PLANAR CELL POLARITY EFFECTOR PROTEIN FRITZ HOMOLOG"/>
    <property type="match status" value="1"/>
</dbReference>
<keyword evidence="5" id="KW-0963">Cytoplasm</keyword>
<keyword evidence="12" id="KW-0966">Cell projection</keyword>
<keyword evidence="6" id="KW-0853">WD repeat</keyword>